<organism evidence="2 3">
    <name type="scientific">Ladona fulva</name>
    <name type="common">Scarce chaser dragonfly</name>
    <name type="synonym">Libellula fulva</name>
    <dbReference type="NCBI Taxonomy" id="123851"/>
    <lineage>
        <taxon>Eukaryota</taxon>
        <taxon>Metazoa</taxon>
        <taxon>Ecdysozoa</taxon>
        <taxon>Arthropoda</taxon>
        <taxon>Hexapoda</taxon>
        <taxon>Insecta</taxon>
        <taxon>Pterygota</taxon>
        <taxon>Palaeoptera</taxon>
        <taxon>Odonata</taxon>
        <taxon>Epiprocta</taxon>
        <taxon>Anisoptera</taxon>
        <taxon>Libelluloidea</taxon>
        <taxon>Libellulidae</taxon>
        <taxon>Ladona</taxon>
    </lineage>
</organism>
<dbReference type="PANTHER" id="PTHR47055:SF3">
    <property type="entry name" value="PHORBOL-ESTER_DAG-TYPE DOMAIN-CONTAINING PROTEIN"/>
    <property type="match status" value="1"/>
</dbReference>
<reference evidence="2" key="2">
    <citation type="submission" date="2017-10" db="EMBL/GenBank/DDBJ databases">
        <title>Ladona fulva Genome sequencing and assembly.</title>
        <authorList>
            <person name="Murali S."/>
            <person name="Richards S."/>
            <person name="Bandaranaike D."/>
            <person name="Bellair M."/>
            <person name="Blankenburg K."/>
            <person name="Chao H."/>
            <person name="Dinh H."/>
            <person name="Doddapaneni H."/>
            <person name="Dugan-Rocha S."/>
            <person name="Elkadiri S."/>
            <person name="Gnanaolivu R."/>
            <person name="Hernandez B."/>
            <person name="Skinner E."/>
            <person name="Javaid M."/>
            <person name="Lee S."/>
            <person name="Li M."/>
            <person name="Ming W."/>
            <person name="Munidasa M."/>
            <person name="Muniz J."/>
            <person name="Nguyen L."/>
            <person name="Hughes D."/>
            <person name="Osuji N."/>
            <person name="Pu L.-L."/>
            <person name="Puazo M."/>
            <person name="Qu C."/>
            <person name="Quiroz J."/>
            <person name="Raj R."/>
            <person name="Weissenberger G."/>
            <person name="Xin Y."/>
            <person name="Zou X."/>
            <person name="Han Y."/>
            <person name="Worley K."/>
            <person name="Muzny D."/>
            <person name="Gibbs R."/>
        </authorList>
    </citation>
    <scope>NUCLEOTIDE SEQUENCE</scope>
    <source>
        <strain evidence="2">Sampled in the wild</strain>
    </source>
</reference>
<dbReference type="EMBL" id="KZ308233">
    <property type="protein sequence ID" value="KAG8225279.1"/>
    <property type="molecule type" value="Genomic_DNA"/>
</dbReference>
<feature type="domain" description="PiggyBac transposable element-derived protein" evidence="1">
    <location>
        <begin position="1"/>
        <end position="227"/>
    </location>
</feature>
<name>A0A8K0JZ97_LADFU</name>
<evidence type="ECO:0000313" key="3">
    <source>
        <dbReference type="Proteomes" id="UP000792457"/>
    </source>
</evidence>
<sequence>MYTFLGVLLLSGCHQLPNRRLYWSKSEDCSVEIVSNSITRNRFEEILKYLHLADNARYDWQDRLYKVRPLFSVLNKNFKIPFQIENISVDESIIPNLFCGKPIRFGFKLWCLSDSAGYLYHAEPYAGVDTDLPKTDLGQGGDVVLGLVDKCRVPPGMKVFFDNFFTSENLLKELTRKGIGATGTFRENRVKEIYNLPEKIQFKRLKRGKAVYRSDGSLLIMRWNDSNV</sequence>
<feature type="non-terminal residue" evidence="2">
    <location>
        <position position="1"/>
    </location>
</feature>
<evidence type="ECO:0000259" key="1">
    <source>
        <dbReference type="Pfam" id="PF13843"/>
    </source>
</evidence>
<dbReference type="InterPro" id="IPR029526">
    <property type="entry name" value="PGBD"/>
</dbReference>
<proteinExistence type="predicted"/>
<dbReference type="InterPro" id="IPR052638">
    <property type="entry name" value="PiggyBac_TE-derived"/>
</dbReference>
<dbReference type="GO" id="GO:0043565">
    <property type="term" value="F:sequence-specific DNA binding"/>
    <property type="evidence" value="ECO:0007669"/>
    <property type="project" value="TreeGrafter"/>
</dbReference>
<protein>
    <recommendedName>
        <fullName evidence="1">PiggyBac transposable element-derived protein domain-containing protein</fullName>
    </recommendedName>
</protein>
<dbReference type="PANTHER" id="PTHR47055">
    <property type="entry name" value="DDE_TNP_1_7 DOMAIN-CONTAINING PROTEIN"/>
    <property type="match status" value="1"/>
</dbReference>
<dbReference type="OrthoDB" id="6675168at2759"/>
<evidence type="ECO:0000313" key="2">
    <source>
        <dbReference type="EMBL" id="KAG8225279.1"/>
    </source>
</evidence>
<gene>
    <name evidence="2" type="ORF">J437_LFUL001892</name>
</gene>
<dbReference type="Pfam" id="PF13843">
    <property type="entry name" value="DDE_Tnp_1_7"/>
    <property type="match status" value="1"/>
</dbReference>
<keyword evidence="3" id="KW-1185">Reference proteome</keyword>
<dbReference type="AlphaFoldDB" id="A0A8K0JZ97"/>
<comment type="caution">
    <text evidence="2">The sequence shown here is derived from an EMBL/GenBank/DDBJ whole genome shotgun (WGS) entry which is preliminary data.</text>
</comment>
<reference evidence="2" key="1">
    <citation type="submission" date="2013-04" db="EMBL/GenBank/DDBJ databases">
        <authorList>
            <person name="Qu J."/>
            <person name="Murali S.C."/>
            <person name="Bandaranaike D."/>
            <person name="Bellair M."/>
            <person name="Blankenburg K."/>
            <person name="Chao H."/>
            <person name="Dinh H."/>
            <person name="Doddapaneni H."/>
            <person name="Downs B."/>
            <person name="Dugan-Rocha S."/>
            <person name="Elkadiri S."/>
            <person name="Gnanaolivu R.D."/>
            <person name="Hernandez B."/>
            <person name="Javaid M."/>
            <person name="Jayaseelan J.C."/>
            <person name="Lee S."/>
            <person name="Li M."/>
            <person name="Ming W."/>
            <person name="Munidasa M."/>
            <person name="Muniz J."/>
            <person name="Nguyen L."/>
            <person name="Ongeri F."/>
            <person name="Osuji N."/>
            <person name="Pu L.-L."/>
            <person name="Puazo M."/>
            <person name="Qu C."/>
            <person name="Quiroz J."/>
            <person name="Raj R."/>
            <person name="Weissenberger G."/>
            <person name="Xin Y."/>
            <person name="Zou X."/>
            <person name="Han Y."/>
            <person name="Richards S."/>
            <person name="Worley K."/>
            <person name="Muzny D."/>
            <person name="Gibbs R."/>
        </authorList>
    </citation>
    <scope>NUCLEOTIDE SEQUENCE</scope>
    <source>
        <strain evidence="2">Sampled in the wild</strain>
    </source>
</reference>
<dbReference type="Proteomes" id="UP000792457">
    <property type="component" value="Unassembled WGS sequence"/>
</dbReference>
<accession>A0A8K0JZ97</accession>